<keyword evidence="3 6" id="KW-0812">Transmembrane</keyword>
<feature type="domain" description="Mechanosensitive ion channel MscS" evidence="7">
    <location>
        <begin position="153"/>
        <end position="220"/>
    </location>
</feature>
<evidence type="ECO:0000256" key="6">
    <source>
        <dbReference type="SAM" id="Phobius"/>
    </source>
</evidence>
<dbReference type="KEGG" id="pbf:CFX0092_B0352"/>
<evidence type="ECO:0000256" key="5">
    <source>
        <dbReference type="ARBA" id="ARBA00023136"/>
    </source>
</evidence>
<proteinExistence type="predicted"/>
<evidence type="ECO:0000313" key="8">
    <source>
        <dbReference type="EMBL" id="CUS05886.1"/>
    </source>
</evidence>
<feature type="transmembrane region" description="Helical" evidence="6">
    <location>
        <begin position="107"/>
        <end position="128"/>
    </location>
</feature>
<feature type="transmembrane region" description="Helical" evidence="6">
    <location>
        <begin position="52"/>
        <end position="78"/>
    </location>
</feature>
<accession>A0A160T6B8</accession>
<keyword evidence="4 6" id="KW-1133">Transmembrane helix</keyword>
<dbReference type="GO" id="GO:0008381">
    <property type="term" value="F:mechanosensitive monoatomic ion channel activity"/>
    <property type="evidence" value="ECO:0007669"/>
    <property type="project" value="InterPro"/>
</dbReference>
<dbReference type="Gene3D" id="2.30.30.60">
    <property type="match status" value="1"/>
</dbReference>
<dbReference type="GO" id="GO:0005886">
    <property type="term" value="C:plasma membrane"/>
    <property type="evidence" value="ECO:0007669"/>
    <property type="project" value="UniProtKB-SubCell"/>
</dbReference>
<dbReference type="PANTHER" id="PTHR30460">
    <property type="entry name" value="MODERATE CONDUCTANCE MECHANOSENSITIVE CHANNEL YBIO"/>
    <property type="match status" value="1"/>
</dbReference>
<dbReference type="InterPro" id="IPR023408">
    <property type="entry name" value="MscS_beta-dom_sf"/>
</dbReference>
<dbReference type="InterPro" id="IPR045276">
    <property type="entry name" value="YbiO_bact"/>
</dbReference>
<keyword evidence="5 6" id="KW-0472">Membrane</keyword>
<sequence>MRRLLLILLSPLWLTLAAVSLIVGLAFASDSNPAAIAAAAYTGTPQSEQLAYLLARVLLLPLQLLFIVIIFSVALRVFRRREQIGRWLVDDPSPTAPLSRRRTIQQIAASLIAISVIIAAFVLSLAQFVGRADLAIVVAALTSSLAWGARLPIGDLLGGISNIFESNLVVGDHIHYRTFDQTVEGFVEAVDIRFVSVRAMTGELTTIPFGDLRIFTNYSRGGFSGVYAAFPVAITDFDQAVAILSDLAPDSPALLPALLEPFQPISLDGQLGAQVQVNLFGKTSHGRELELQLAMRELVQTHFAAAGIILGGAEDNPA</sequence>
<dbReference type="AlphaFoldDB" id="A0A160T6B8"/>
<protein>
    <recommendedName>
        <fullName evidence="7">Mechanosensitive ion channel MscS domain-containing protein</fullName>
    </recommendedName>
</protein>
<evidence type="ECO:0000256" key="3">
    <source>
        <dbReference type="ARBA" id="ARBA00022692"/>
    </source>
</evidence>
<evidence type="ECO:0000256" key="1">
    <source>
        <dbReference type="ARBA" id="ARBA00004236"/>
    </source>
</evidence>
<comment type="subcellular location">
    <subcellularLocation>
        <location evidence="1">Cell membrane</location>
    </subcellularLocation>
</comment>
<dbReference type="InterPro" id="IPR006685">
    <property type="entry name" value="MscS_channel_2nd"/>
</dbReference>
<name>A0A160T6B8_9CHLR</name>
<organism evidence="8 9">
    <name type="scientific">Candidatus Promineifilum breve</name>
    <dbReference type="NCBI Taxonomy" id="1806508"/>
    <lineage>
        <taxon>Bacteria</taxon>
        <taxon>Bacillati</taxon>
        <taxon>Chloroflexota</taxon>
        <taxon>Ardenticatenia</taxon>
        <taxon>Candidatus Promineifilales</taxon>
        <taxon>Candidatus Promineifilaceae</taxon>
        <taxon>Candidatus Promineifilum</taxon>
    </lineage>
</organism>
<dbReference type="Proteomes" id="UP000215027">
    <property type="component" value="Chromosome II"/>
</dbReference>
<dbReference type="InterPro" id="IPR010920">
    <property type="entry name" value="LSM_dom_sf"/>
</dbReference>
<dbReference type="RefSeq" id="WP_095045236.1">
    <property type="nucleotide sequence ID" value="NZ_LN890656.1"/>
</dbReference>
<keyword evidence="2" id="KW-1003">Cell membrane</keyword>
<evidence type="ECO:0000256" key="2">
    <source>
        <dbReference type="ARBA" id="ARBA00022475"/>
    </source>
</evidence>
<evidence type="ECO:0000313" key="9">
    <source>
        <dbReference type="Proteomes" id="UP000215027"/>
    </source>
</evidence>
<dbReference type="PANTHER" id="PTHR30460:SF0">
    <property type="entry name" value="MODERATE CONDUCTANCE MECHANOSENSITIVE CHANNEL YBIO"/>
    <property type="match status" value="1"/>
</dbReference>
<reference evidence="8" key="1">
    <citation type="submission" date="2016-01" db="EMBL/GenBank/DDBJ databases">
        <authorList>
            <person name="Mcilroy J.S."/>
            <person name="Karst M S."/>
            <person name="Albertsen M."/>
        </authorList>
    </citation>
    <scope>NUCLEOTIDE SEQUENCE</scope>
    <source>
        <strain evidence="8">Cfx-K</strain>
    </source>
</reference>
<dbReference type="EMBL" id="LN890656">
    <property type="protein sequence ID" value="CUS05886.1"/>
    <property type="molecule type" value="Genomic_DNA"/>
</dbReference>
<evidence type="ECO:0000256" key="4">
    <source>
        <dbReference type="ARBA" id="ARBA00022989"/>
    </source>
</evidence>
<keyword evidence="9" id="KW-1185">Reference proteome</keyword>
<dbReference type="SUPFAM" id="SSF50182">
    <property type="entry name" value="Sm-like ribonucleoproteins"/>
    <property type="match status" value="1"/>
</dbReference>
<dbReference type="Pfam" id="PF00924">
    <property type="entry name" value="MS_channel_2nd"/>
    <property type="match status" value="1"/>
</dbReference>
<evidence type="ECO:0000259" key="7">
    <source>
        <dbReference type="Pfam" id="PF00924"/>
    </source>
</evidence>
<gene>
    <name evidence="8" type="ORF">CFX0092_B0352</name>
</gene>